<reference evidence="2" key="1">
    <citation type="submission" date="2020-05" db="UniProtKB">
        <authorList>
            <consortium name="EnsemblMetazoa"/>
        </authorList>
    </citation>
    <scope>IDENTIFICATION</scope>
    <source>
        <strain evidence="2">BB02</strain>
    </source>
</reference>
<organism evidence="2 3">
    <name type="scientific">Biomphalaria glabrata</name>
    <name type="common">Bloodfluke planorb</name>
    <name type="synonym">Freshwater snail</name>
    <dbReference type="NCBI Taxonomy" id="6526"/>
    <lineage>
        <taxon>Eukaryota</taxon>
        <taxon>Metazoa</taxon>
        <taxon>Spiralia</taxon>
        <taxon>Lophotrochozoa</taxon>
        <taxon>Mollusca</taxon>
        <taxon>Gastropoda</taxon>
        <taxon>Heterobranchia</taxon>
        <taxon>Euthyneura</taxon>
        <taxon>Panpulmonata</taxon>
        <taxon>Hygrophila</taxon>
        <taxon>Lymnaeoidea</taxon>
        <taxon>Planorbidae</taxon>
        <taxon>Biomphalaria</taxon>
    </lineage>
</organism>
<dbReference type="SMART" id="SM00034">
    <property type="entry name" value="CLECT"/>
    <property type="match status" value="1"/>
</dbReference>
<dbReference type="CDD" id="cd00037">
    <property type="entry name" value="CLECT"/>
    <property type="match status" value="1"/>
</dbReference>
<sequence length="329" mass="37115">MISLSKALVIDVQPSRIKPGLTNNLVVNCSVTDNKVPQMLKINSLVLSRVSPSDKNSFEELIILNYDLKNSSVQSVNVPEGSIGINGASHISLTWPNPSYRDASKYKCEARGISSHFNKLSATAYASVEADEPAISSLVDQIVHLRKETYDAANALREVKEKYTSLNEVLQKSVNKLNNEKQLSLNSFFYSSNLFQGSRYYLSRRQAYNEIRIAQAACVFYGGYLAEIDTTDEYNFIVNFIKSISVNDSSFSCVYNGLMDPENDGIWTHISSRKDSKFLPWGKGEPQNQADLHCQCLEKGYNWRYNDVPCFYANTLRFLCELPENEQTV</sequence>
<name>A0A2C9MA18_BIOGL</name>
<accession>A0A2C9MA18</accession>
<proteinExistence type="predicted"/>
<evidence type="ECO:0000313" key="2">
    <source>
        <dbReference type="EnsemblMetazoa" id="BGLB040247-PA"/>
    </source>
</evidence>
<dbReference type="Pfam" id="PF00059">
    <property type="entry name" value="Lectin_C"/>
    <property type="match status" value="1"/>
</dbReference>
<evidence type="ECO:0000259" key="1">
    <source>
        <dbReference type="PROSITE" id="PS50041"/>
    </source>
</evidence>
<dbReference type="InterPro" id="IPR016187">
    <property type="entry name" value="CTDL_fold"/>
</dbReference>
<gene>
    <name evidence="2" type="primary">106073197</name>
</gene>
<dbReference type="InterPro" id="IPR016186">
    <property type="entry name" value="C-type_lectin-like/link_sf"/>
</dbReference>
<dbReference type="VEuPathDB" id="VectorBase:BGLAX_037255"/>
<dbReference type="InterPro" id="IPR001304">
    <property type="entry name" value="C-type_lectin-like"/>
</dbReference>
<dbReference type="SUPFAM" id="SSF56436">
    <property type="entry name" value="C-type lectin-like"/>
    <property type="match status" value="1"/>
</dbReference>
<dbReference type="EnsemblMetazoa" id="BGLB040247-RA">
    <property type="protein sequence ID" value="BGLB040247-PA"/>
    <property type="gene ID" value="BGLB040247"/>
</dbReference>
<dbReference type="KEGG" id="bgt:106073197"/>
<evidence type="ECO:0000313" key="3">
    <source>
        <dbReference type="Proteomes" id="UP000076420"/>
    </source>
</evidence>
<dbReference type="AlphaFoldDB" id="A0A2C9MA18"/>
<dbReference type="Proteomes" id="UP000076420">
    <property type="component" value="Unassembled WGS sequence"/>
</dbReference>
<protein>
    <recommendedName>
        <fullName evidence="1">C-type lectin domain-containing protein</fullName>
    </recommendedName>
</protein>
<dbReference type="PROSITE" id="PS50041">
    <property type="entry name" value="C_TYPE_LECTIN_2"/>
    <property type="match status" value="1"/>
</dbReference>
<dbReference type="VEuPathDB" id="VectorBase:BGLB040247"/>
<feature type="domain" description="C-type lectin" evidence="1">
    <location>
        <begin position="195"/>
        <end position="310"/>
    </location>
</feature>
<dbReference type="Gene3D" id="3.10.100.10">
    <property type="entry name" value="Mannose-Binding Protein A, subunit A"/>
    <property type="match status" value="1"/>
</dbReference>